<gene>
    <name evidence="3" type="ORF">Pan241w_54520</name>
</gene>
<dbReference type="OrthoDB" id="278358at2"/>
<reference evidence="3 4" key="1">
    <citation type="submission" date="2019-02" db="EMBL/GenBank/DDBJ databases">
        <title>Deep-cultivation of Planctomycetes and their phenomic and genomic characterization uncovers novel biology.</title>
        <authorList>
            <person name="Wiegand S."/>
            <person name="Jogler M."/>
            <person name="Boedeker C."/>
            <person name="Pinto D."/>
            <person name="Vollmers J."/>
            <person name="Rivas-Marin E."/>
            <person name="Kohn T."/>
            <person name="Peeters S.H."/>
            <person name="Heuer A."/>
            <person name="Rast P."/>
            <person name="Oberbeckmann S."/>
            <person name="Bunk B."/>
            <person name="Jeske O."/>
            <person name="Meyerdierks A."/>
            <person name="Storesund J.E."/>
            <person name="Kallscheuer N."/>
            <person name="Luecker S."/>
            <person name="Lage O.M."/>
            <person name="Pohl T."/>
            <person name="Merkel B.J."/>
            <person name="Hornburger P."/>
            <person name="Mueller R.-W."/>
            <person name="Bruemmer F."/>
            <person name="Labrenz M."/>
            <person name="Spormann A.M."/>
            <person name="Op den Camp H."/>
            <person name="Overmann J."/>
            <person name="Amann R."/>
            <person name="Jetten M.S.M."/>
            <person name="Mascher T."/>
            <person name="Medema M.H."/>
            <person name="Devos D.P."/>
            <person name="Kaster A.-K."/>
            <person name="Ovreas L."/>
            <person name="Rohde M."/>
            <person name="Galperin M.Y."/>
            <person name="Jogler C."/>
        </authorList>
    </citation>
    <scope>NUCLEOTIDE SEQUENCE [LARGE SCALE GENOMIC DNA]</scope>
    <source>
        <strain evidence="3 4">Pan241w</strain>
    </source>
</reference>
<feature type="region of interest" description="Disordered" evidence="1">
    <location>
        <begin position="58"/>
        <end position="209"/>
    </location>
</feature>
<evidence type="ECO:0000313" key="3">
    <source>
        <dbReference type="EMBL" id="QDT45332.1"/>
    </source>
</evidence>
<sequence length="231" mass="26313">MDIPLLAADWVGVIVGIIFLLVSAASAISNMAKEKNKAQPGKVKEKAALQKELEKFLQEAMNPQPKKKEKPAEVDFFEETDLEPQASVQQQPQRRRRQQRKSQPQRARSQQTQKPAVRSNEASEPKPHLSHRERAEIKAQEQEKRMRGGVRDRIEKKQQSHVETRLTSHLESKVGKHFSETTDSHADESRQRASKTGGSKAIRSLLRDPQSFRQAIILNEILSPPLSRRHS</sequence>
<feature type="compositionally biased region" description="Low complexity" evidence="1">
    <location>
        <begin position="101"/>
        <end position="111"/>
    </location>
</feature>
<feature type="compositionally biased region" description="Basic and acidic residues" evidence="1">
    <location>
        <begin position="121"/>
        <end position="191"/>
    </location>
</feature>
<evidence type="ECO:0000313" key="4">
    <source>
        <dbReference type="Proteomes" id="UP000317171"/>
    </source>
</evidence>
<keyword evidence="2" id="KW-0472">Membrane</keyword>
<evidence type="ECO:0000256" key="2">
    <source>
        <dbReference type="SAM" id="Phobius"/>
    </source>
</evidence>
<keyword evidence="2" id="KW-0812">Transmembrane</keyword>
<feature type="transmembrane region" description="Helical" evidence="2">
    <location>
        <begin position="6"/>
        <end position="28"/>
    </location>
</feature>
<name>A0A517RND3_9PLAN</name>
<proteinExistence type="predicted"/>
<protein>
    <submittedName>
        <fullName evidence="3">Uncharacterized protein</fullName>
    </submittedName>
</protein>
<evidence type="ECO:0000256" key="1">
    <source>
        <dbReference type="SAM" id="MobiDB-lite"/>
    </source>
</evidence>
<dbReference type="Proteomes" id="UP000317171">
    <property type="component" value="Chromosome"/>
</dbReference>
<organism evidence="3 4">
    <name type="scientific">Gimesia alba</name>
    <dbReference type="NCBI Taxonomy" id="2527973"/>
    <lineage>
        <taxon>Bacteria</taxon>
        <taxon>Pseudomonadati</taxon>
        <taxon>Planctomycetota</taxon>
        <taxon>Planctomycetia</taxon>
        <taxon>Planctomycetales</taxon>
        <taxon>Planctomycetaceae</taxon>
        <taxon>Gimesia</taxon>
    </lineage>
</organism>
<keyword evidence="4" id="KW-1185">Reference proteome</keyword>
<keyword evidence="2" id="KW-1133">Transmembrane helix</keyword>
<accession>A0A517RND3</accession>
<dbReference type="KEGG" id="gaz:Pan241w_54520"/>
<dbReference type="RefSeq" id="WP_145221742.1">
    <property type="nucleotide sequence ID" value="NZ_CP036269.1"/>
</dbReference>
<dbReference type="AlphaFoldDB" id="A0A517RND3"/>
<dbReference type="EMBL" id="CP036269">
    <property type="protein sequence ID" value="QDT45332.1"/>
    <property type="molecule type" value="Genomic_DNA"/>
</dbReference>